<dbReference type="Proteomes" id="UP001482620">
    <property type="component" value="Unassembled WGS sequence"/>
</dbReference>
<proteinExistence type="predicted"/>
<sequence length="129" mass="14315">MSISVLHCNFIALTVASGEHRLDMLTVEFALCWRLIGNATQSNESSASSSVCFEIKLVSFRAVCPLADSFCFSIQIQRYFIDLRGGIRIPVQPIQTYIMTQDKGGTGHRGFAAHSQALPLLDEKRGHIR</sequence>
<keyword evidence="2" id="KW-1185">Reference proteome</keyword>
<gene>
    <name evidence="1" type="ORF">ILYODFUR_037667</name>
</gene>
<accession>A0ABV0TQH2</accession>
<reference evidence="1 2" key="1">
    <citation type="submission" date="2021-06" db="EMBL/GenBank/DDBJ databases">
        <authorList>
            <person name="Palmer J.M."/>
        </authorList>
    </citation>
    <scope>NUCLEOTIDE SEQUENCE [LARGE SCALE GENOMIC DNA]</scope>
    <source>
        <strain evidence="2">if_2019</strain>
        <tissue evidence="1">Muscle</tissue>
    </source>
</reference>
<comment type="caution">
    <text evidence="1">The sequence shown here is derived from an EMBL/GenBank/DDBJ whole genome shotgun (WGS) entry which is preliminary data.</text>
</comment>
<organism evidence="1 2">
    <name type="scientific">Ilyodon furcidens</name>
    <name type="common">goldbreast splitfin</name>
    <dbReference type="NCBI Taxonomy" id="33524"/>
    <lineage>
        <taxon>Eukaryota</taxon>
        <taxon>Metazoa</taxon>
        <taxon>Chordata</taxon>
        <taxon>Craniata</taxon>
        <taxon>Vertebrata</taxon>
        <taxon>Euteleostomi</taxon>
        <taxon>Actinopterygii</taxon>
        <taxon>Neopterygii</taxon>
        <taxon>Teleostei</taxon>
        <taxon>Neoteleostei</taxon>
        <taxon>Acanthomorphata</taxon>
        <taxon>Ovalentaria</taxon>
        <taxon>Atherinomorphae</taxon>
        <taxon>Cyprinodontiformes</taxon>
        <taxon>Goodeidae</taxon>
        <taxon>Ilyodon</taxon>
    </lineage>
</organism>
<protein>
    <submittedName>
        <fullName evidence="1">Uncharacterized protein</fullName>
    </submittedName>
</protein>
<name>A0ABV0TQH2_9TELE</name>
<evidence type="ECO:0000313" key="2">
    <source>
        <dbReference type="Proteomes" id="UP001482620"/>
    </source>
</evidence>
<evidence type="ECO:0000313" key="1">
    <source>
        <dbReference type="EMBL" id="MEQ2235051.1"/>
    </source>
</evidence>
<dbReference type="EMBL" id="JAHRIQ010043266">
    <property type="protein sequence ID" value="MEQ2235051.1"/>
    <property type="molecule type" value="Genomic_DNA"/>
</dbReference>